<evidence type="ECO:0000259" key="8">
    <source>
        <dbReference type="PROSITE" id="PS50109"/>
    </source>
</evidence>
<dbReference type="Pfam" id="PF02518">
    <property type="entry name" value="HATPase_c"/>
    <property type="match status" value="1"/>
</dbReference>
<keyword evidence="3" id="KW-0597">Phosphoprotein</keyword>
<comment type="catalytic activity">
    <reaction evidence="1">
        <text>ATP + protein L-histidine = ADP + protein N-phospho-L-histidine.</text>
        <dbReference type="EC" id="2.7.13.3"/>
    </reaction>
</comment>
<keyword evidence="6" id="KW-0902">Two-component regulatory system</keyword>
<name>A0AAJ6CVS3_9CHLR</name>
<dbReference type="Proteomes" id="UP001219901">
    <property type="component" value="Chromosome"/>
</dbReference>
<dbReference type="Proteomes" id="UP001321249">
    <property type="component" value="Unassembled WGS sequence"/>
</dbReference>
<dbReference type="AlphaFoldDB" id="A0AAJ6CVS3"/>
<evidence type="ECO:0000256" key="4">
    <source>
        <dbReference type="ARBA" id="ARBA00022679"/>
    </source>
</evidence>
<dbReference type="InterPro" id="IPR003594">
    <property type="entry name" value="HATPase_dom"/>
</dbReference>
<dbReference type="PRINTS" id="PR00344">
    <property type="entry name" value="BCTRLSENSOR"/>
</dbReference>
<dbReference type="PANTHER" id="PTHR43711:SF1">
    <property type="entry name" value="HISTIDINE KINASE 1"/>
    <property type="match status" value="1"/>
</dbReference>
<dbReference type="SUPFAM" id="SSF55781">
    <property type="entry name" value="GAF domain-like"/>
    <property type="match status" value="2"/>
</dbReference>
<dbReference type="SUPFAM" id="SSF55874">
    <property type="entry name" value="ATPase domain of HSP90 chaperone/DNA topoisomerase II/histidine kinase"/>
    <property type="match status" value="1"/>
</dbReference>
<dbReference type="Pfam" id="PF00512">
    <property type="entry name" value="HisKA"/>
    <property type="match status" value="1"/>
</dbReference>
<evidence type="ECO:0000256" key="5">
    <source>
        <dbReference type="ARBA" id="ARBA00022777"/>
    </source>
</evidence>
<reference evidence="11" key="3">
    <citation type="submission" date="2023-06" db="EMBL/GenBank/DDBJ databases">
        <title>Pangenomics reveal diversification of enzyme families and niche specialization in globally abundant SAR202 bacteria.</title>
        <authorList>
            <person name="Saw J.H.W."/>
        </authorList>
    </citation>
    <scope>NUCLEOTIDE SEQUENCE [LARGE SCALE GENOMIC DNA]</scope>
    <source>
        <strain evidence="11">JH1073</strain>
    </source>
</reference>
<evidence type="ECO:0000256" key="6">
    <source>
        <dbReference type="ARBA" id="ARBA00023012"/>
    </source>
</evidence>
<dbReference type="Gene3D" id="3.30.450.40">
    <property type="match status" value="1"/>
</dbReference>
<proteinExistence type="predicted"/>
<sequence length="1074" mass="115823">MSSSQHHTNNQPQTATGADTESAPGVTPSHSNQGDVLASSQDRLSPRNSLTVAELSTLGATNNSTSVFQRNAARTLRTELEVDAVMIIDYTDAFGGKSVRAISGMENAALDSEIWLPNWLSPVDINSPLKVVDVDPAEFTAISAMRSTSEYRSALAIAIPGVTGAAGMIVALSTKPVDFDDSQIDKAKMIVSMLSLSASRSNALNVAERGESQLAASRLIVRSKNTETPSSAPKTLLAKIADQLKQFFEFDVVALRVKADDKFVTRESLGVNKNHNFAVPSTVADPDTASSTKPIEARAAEFSVALTNTIHQTDNRSRQSTEAAWKSVGIESVLAIPVISSGQTAVVLGSTRFAAYTHESVAIANRFVPALTAAFAGGSSAPVEAVSRHETVVAAPEYIESIASATELVSACGVIATQITNRTGASRVQIGFMDDESGRAHLGFDTEPADDLTDSAWIAPEKIELLIDIYSDEPESQRYSTIRTAIKTADRTIGFVEVSRDEAGFDKADLAQIKEIIAACSQVVVTLRHLEQSESALNKLEMLRRVTEQIRAEKSDNPTSNPRIASLIRNLFDADWIYFGSVDHENDHSTTEITDGLNVPELEPGVRVSRRSLLIPSTLAVSSPVTIDLESAAPGQRAAGRWMYRAGLRSAICAPLRLDGVVTTMFMCASRKPTGFGSLEKKMVASITSELEISIERANQRKMAPNTSEGKGSAQIVLEQLGPNLEAILNNASVLVLTVGKDGIVKDFAGRGIEGLKLVPERLLGRDFIAYSRKIEGLEDSLNRALKGHSGRIEIEVFGTILDAWMEPNLDTDGEPGSATVVVSDITDRVSAARAEAALTTLQQEQDRATKFIVSLSHEMKSPLTTVVALADLLGMNDRGNLHPDQIERINVVQQNADRLTLLVNDFLNISKMEAGTFESKPSKFQISELATDLATSFEPIATGQDHKISVTAPDEHQFATADRELLRQAIMNLLTNASKYSPANTNIALDIWVDENDLRITVTDEGPGIPHDERDRVFEPYSQLDNPDVPGTGMGLAIVRQIVELHHGKVWVEDGLGGGTSFAIWLPEAISHS</sequence>
<dbReference type="InterPro" id="IPR004358">
    <property type="entry name" value="Sig_transdc_His_kin-like_C"/>
</dbReference>
<gene>
    <name evidence="9" type="ORF">GKO46_12650</name>
    <name evidence="10" type="ORF">GKO48_12950</name>
</gene>
<feature type="region of interest" description="Disordered" evidence="7">
    <location>
        <begin position="1"/>
        <end position="45"/>
    </location>
</feature>
<dbReference type="Gene3D" id="3.30.565.10">
    <property type="entry name" value="Histidine kinase-like ATPase, C-terminal domain"/>
    <property type="match status" value="1"/>
</dbReference>
<dbReference type="Gene3D" id="3.30.450.20">
    <property type="entry name" value="PAS domain"/>
    <property type="match status" value="1"/>
</dbReference>
<evidence type="ECO:0000256" key="1">
    <source>
        <dbReference type="ARBA" id="ARBA00000085"/>
    </source>
</evidence>
<dbReference type="InterPro" id="IPR005467">
    <property type="entry name" value="His_kinase_dom"/>
</dbReference>
<keyword evidence="11" id="KW-1185">Reference proteome</keyword>
<evidence type="ECO:0000256" key="2">
    <source>
        <dbReference type="ARBA" id="ARBA00012438"/>
    </source>
</evidence>
<feature type="domain" description="Histidine kinase" evidence="8">
    <location>
        <begin position="855"/>
        <end position="1071"/>
    </location>
</feature>
<dbReference type="GO" id="GO:0000155">
    <property type="term" value="F:phosphorelay sensor kinase activity"/>
    <property type="evidence" value="ECO:0007669"/>
    <property type="project" value="InterPro"/>
</dbReference>
<organism evidence="10 11">
    <name type="scientific">Candidatus Lucifugimonas marina</name>
    <dbReference type="NCBI Taxonomy" id="3038979"/>
    <lineage>
        <taxon>Bacteria</taxon>
        <taxon>Bacillati</taxon>
        <taxon>Chloroflexota</taxon>
        <taxon>Dehalococcoidia</taxon>
        <taxon>SAR202 cluster</taxon>
        <taxon>Candidatus Lucifugimonadales</taxon>
        <taxon>Candidatus Lucifugimonadaceae</taxon>
        <taxon>Candidatus Lucifugimonas</taxon>
    </lineage>
</organism>
<reference evidence="11 12" key="1">
    <citation type="submission" date="2019-11" db="EMBL/GenBank/DDBJ databases">
        <authorList>
            <person name="Cho J.-C."/>
        </authorList>
    </citation>
    <scope>NUCLEOTIDE SEQUENCE [LARGE SCALE GENOMIC DNA]</scope>
    <source>
        <strain evidence="10 11">JH1073</strain>
        <strain evidence="9 12">JH702</strain>
    </source>
</reference>
<dbReference type="FunFam" id="3.30.565.10:FF:000006">
    <property type="entry name" value="Sensor histidine kinase WalK"/>
    <property type="match status" value="1"/>
</dbReference>
<dbReference type="Gene3D" id="1.10.287.130">
    <property type="match status" value="1"/>
</dbReference>
<dbReference type="InterPro" id="IPR003661">
    <property type="entry name" value="HisK_dim/P_dom"/>
</dbReference>
<evidence type="ECO:0000313" key="9">
    <source>
        <dbReference type="EMBL" id="MDG0867912.1"/>
    </source>
</evidence>
<evidence type="ECO:0000313" key="10">
    <source>
        <dbReference type="EMBL" id="WFG40474.1"/>
    </source>
</evidence>
<dbReference type="InterPro" id="IPR050736">
    <property type="entry name" value="Sensor_HK_Regulatory"/>
</dbReference>
<dbReference type="InterPro" id="IPR036097">
    <property type="entry name" value="HisK_dim/P_sf"/>
</dbReference>
<keyword evidence="5" id="KW-0418">Kinase</keyword>
<accession>A0AAJ6CVS3</accession>
<dbReference type="RefSeq" id="WP_342826603.1">
    <property type="nucleotide sequence ID" value="NZ_CP046146.1"/>
</dbReference>
<dbReference type="PANTHER" id="PTHR43711">
    <property type="entry name" value="TWO-COMPONENT HISTIDINE KINASE"/>
    <property type="match status" value="1"/>
</dbReference>
<evidence type="ECO:0000313" key="12">
    <source>
        <dbReference type="Proteomes" id="UP001321249"/>
    </source>
</evidence>
<dbReference type="SMART" id="SM00387">
    <property type="entry name" value="HATPase_c"/>
    <property type="match status" value="1"/>
</dbReference>
<dbReference type="EMBL" id="WMBE01000004">
    <property type="protein sequence ID" value="MDG0867912.1"/>
    <property type="molecule type" value="Genomic_DNA"/>
</dbReference>
<evidence type="ECO:0000313" key="11">
    <source>
        <dbReference type="Proteomes" id="UP001219901"/>
    </source>
</evidence>
<dbReference type="SMART" id="SM00388">
    <property type="entry name" value="HisKA"/>
    <property type="match status" value="1"/>
</dbReference>
<feature type="compositionally biased region" description="Polar residues" evidence="7">
    <location>
        <begin position="1"/>
        <end position="19"/>
    </location>
</feature>
<dbReference type="EC" id="2.7.13.3" evidence="2"/>
<evidence type="ECO:0000256" key="3">
    <source>
        <dbReference type="ARBA" id="ARBA00022553"/>
    </source>
</evidence>
<dbReference type="InterPro" id="IPR036890">
    <property type="entry name" value="HATPase_C_sf"/>
</dbReference>
<protein>
    <recommendedName>
        <fullName evidence="2">histidine kinase</fullName>
        <ecNumber evidence="2">2.7.13.3</ecNumber>
    </recommendedName>
</protein>
<dbReference type="PROSITE" id="PS50109">
    <property type="entry name" value="HIS_KIN"/>
    <property type="match status" value="1"/>
</dbReference>
<dbReference type="InterPro" id="IPR029016">
    <property type="entry name" value="GAF-like_dom_sf"/>
</dbReference>
<dbReference type="CDD" id="cd00082">
    <property type="entry name" value="HisKA"/>
    <property type="match status" value="1"/>
</dbReference>
<keyword evidence="4" id="KW-0808">Transferase</keyword>
<dbReference type="EMBL" id="CP046147">
    <property type="protein sequence ID" value="WFG40474.1"/>
    <property type="molecule type" value="Genomic_DNA"/>
</dbReference>
<dbReference type="SUPFAM" id="SSF47384">
    <property type="entry name" value="Homodimeric domain of signal transducing histidine kinase"/>
    <property type="match status" value="1"/>
</dbReference>
<feature type="compositionally biased region" description="Polar residues" evidence="7">
    <location>
        <begin position="28"/>
        <end position="45"/>
    </location>
</feature>
<evidence type="ECO:0000256" key="7">
    <source>
        <dbReference type="SAM" id="MobiDB-lite"/>
    </source>
</evidence>
<reference evidence="10" key="2">
    <citation type="journal article" date="2023" name="Nat. Commun.">
        <title>Cultivation of marine bacteria of the SAR202 clade.</title>
        <authorList>
            <person name="Lim Y."/>
            <person name="Seo J.H."/>
            <person name="Giovannoni S.J."/>
            <person name="Kang I."/>
            <person name="Cho J.C."/>
        </authorList>
    </citation>
    <scope>NUCLEOTIDE SEQUENCE</scope>
    <source>
        <strain evidence="10">JH1073</strain>
    </source>
</reference>